<evidence type="ECO:0000313" key="2">
    <source>
        <dbReference type="EMBL" id="KAH3668737.1"/>
    </source>
</evidence>
<keyword evidence="3" id="KW-1185">Reference proteome</keyword>
<sequence>MKSYESLNVRKLLVNVSLPLNVTADVSADWCPFTTRGLSTSSTDASSTIRSPSGSRNSTQSSSSLLGRRDEPVESKIVCVLLTMSLKKSIRK</sequence>
<reference evidence="2" key="1">
    <citation type="journal article" date="2021" name="Open Biol.">
        <title>Shared evolutionary footprints suggest mitochondrial oxidative damage underlies multiple complex I losses in fungi.</title>
        <authorList>
            <person name="Schikora-Tamarit M.A."/>
            <person name="Marcet-Houben M."/>
            <person name="Nosek J."/>
            <person name="Gabaldon T."/>
        </authorList>
    </citation>
    <scope>NUCLEOTIDE SEQUENCE</scope>
    <source>
        <strain evidence="2">CBS6075</strain>
    </source>
</reference>
<proteinExistence type="predicted"/>
<evidence type="ECO:0000256" key="1">
    <source>
        <dbReference type="SAM" id="MobiDB-lite"/>
    </source>
</evidence>
<accession>A0A9P8PBD5</accession>
<dbReference type="EMBL" id="JAEUBE010000158">
    <property type="protein sequence ID" value="KAH3668737.1"/>
    <property type="molecule type" value="Genomic_DNA"/>
</dbReference>
<organism evidence="2 3">
    <name type="scientific">Ogataea philodendri</name>
    <dbReference type="NCBI Taxonomy" id="1378263"/>
    <lineage>
        <taxon>Eukaryota</taxon>
        <taxon>Fungi</taxon>
        <taxon>Dikarya</taxon>
        <taxon>Ascomycota</taxon>
        <taxon>Saccharomycotina</taxon>
        <taxon>Pichiomycetes</taxon>
        <taxon>Pichiales</taxon>
        <taxon>Pichiaceae</taxon>
        <taxon>Ogataea</taxon>
    </lineage>
</organism>
<feature type="region of interest" description="Disordered" evidence="1">
    <location>
        <begin position="35"/>
        <end position="69"/>
    </location>
</feature>
<gene>
    <name evidence="2" type="ORF">OGAPHI_002492</name>
</gene>
<reference evidence="2" key="2">
    <citation type="submission" date="2021-01" db="EMBL/GenBank/DDBJ databases">
        <authorList>
            <person name="Schikora-Tamarit M.A."/>
        </authorList>
    </citation>
    <scope>NUCLEOTIDE SEQUENCE</scope>
    <source>
        <strain evidence="2">CBS6075</strain>
    </source>
</reference>
<dbReference type="AlphaFoldDB" id="A0A9P8PBD5"/>
<feature type="compositionally biased region" description="Polar residues" evidence="1">
    <location>
        <begin position="36"/>
        <end position="49"/>
    </location>
</feature>
<dbReference type="Proteomes" id="UP000769157">
    <property type="component" value="Unassembled WGS sequence"/>
</dbReference>
<dbReference type="RefSeq" id="XP_046063151.1">
    <property type="nucleotide sequence ID" value="XM_046203367.1"/>
</dbReference>
<dbReference type="GeneID" id="70234459"/>
<protein>
    <submittedName>
        <fullName evidence="2">Uncharacterized protein</fullName>
    </submittedName>
</protein>
<name>A0A9P8PBD5_9ASCO</name>
<feature type="compositionally biased region" description="Low complexity" evidence="1">
    <location>
        <begin position="50"/>
        <end position="66"/>
    </location>
</feature>
<comment type="caution">
    <text evidence="2">The sequence shown here is derived from an EMBL/GenBank/DDBJ whole genome shotgun (WGS) entry which is preliminary data.</text>
</comment>
<evidence type="ECO:0000313" key="3">
    <source>
        <dbReference type="Proteomes" id="UP000769157"/>
    </source>
</evidence>